<gene>
    <name evidence="6" type="ORF">HPBE_LOCUS25704</name>
</gene>
<dbReference type="InterPro" id="IPR029320">
    <property type="entry name" value="Acyl-CoA_ox_N"/>
</dbReference>
<dbReference type="GO" id="GO:0005504">
    <property type="term" value="F:fatty acid binding"/>
    <property type="evidence" value="ECO:0007669"/>
    <property type="project" value="TreeGrafter"/>
</dbReference>
<dbReference type="EMBL" id="UZAH01038417">
    <property type="protein sequence ID" value="VDP53257.1"/>
    <property type="molecule type" value="Genomic_DNA"/>
</dbReference>
<dbReference type="PANTHER" id="PTHR10909">
    <property type="entry name" value="ELECTRON TRANSPORT OXIDOREDUCTASE"/>
    <property type="match status" value="1"/>
</dbReference>
<feature type="domain" description="Acyl-coenzyme A oxidase N-terminal" evidence="5">
    <location>
        <begin position="25"/>
        <end position="145"/>
    </location>
</feature>
<dbReference type="SUPFAM" id="SSF56645">
    <property type="entry name" value="Acyl-CoA dehydrogenase NM domain-like"/>
    <property type="match status" value="1"/>
</dbReference>
<keyword evidence="4" id="KW-0274">FAD</keyword>
<accession>A0A3P8DNS0</accession>
<dbReference type="GO" id="GO:0003997">
    <property type="term" value="F:acyl-CoA oxidase activity"/>
    <property type="evidence" value="ECO:0007669"/>
    <property type="project" value="InterPro"/>
</dbReference>
<evidence type="ECO:0000313" key="7">
    <source>
        <dbReference type="Proteomes" id="UP000050761"/>
    </source>
</evidence>
<evidence type="ECO:0000256" key="3">
    <source>
        <dbReference type="ARBA" id="ARBA00022630"/>
    </source>
</evidence>
<dbReference type="InterPro" id="IPR037069">
    <property type="entry name" value="AcylCoA_DH/ox_N_sf"/>
</dbReference>
<organism evidence="7 8">
    <name type="scientific">Heligmosomoides polygyrus</name>
    <name type="common">Parasitic roundworm</name>
    <dbReference type="NCBI Taxonomy" id="6339"/>
    <lineage>
        <taxon>Eukaryota</taxon>
        <taxon>Metazoa</taxon>
        <taxon>Ecdysozoa</taxon>
        <taxon>Nematoda</taxon>
        <taxon>Chromadorea</taxon>
        <taxon>Rhabditida</taxon>
        <taxon>Rhabditina</taxon>
        <taxon>Rhabditomorpha</taxon>
        <taxon>Strongyloidea</taxon>
        <taxon>Heligmosomidae</taxon>
        <taxon>Heligmosomoides</taxon>
    </lineage>
</organism>
<name>A0A183GSN5_HELPZ</name>
<keyword evidence="3" id="KW-0285">Flavoprotein</keyword>
<evidence type="ECO:0000313" key="8">
    <source>
        <dbReference type="WBParaSite" id="HPBE_0002570501-mRNA-1"/>
    </source>
</evidence>
<dbReference type="Proteomes" id="UP000050761">
    <property type="component" value="Unassembled WGS sequence"/>
</dbReference>
<evidence type="ECO:0000313" key="6">
    <source>
        <dbReference type="EMBL" id="VDP53257.1"/>
    </source>
</evidence>
<comment type="cofactor">
    <cofactor evidence="1">
        <name>FAD</name>
        <dbReference type="ChEBI" id="CHEBI:57692"/>
    </cofactor>
</comment>
<evidence type="ECO:0000256" key="2">
    <source>
        <dbReference type="ARBA" id="ARBA00004846"/>
    </source>
</evidence>
<dbReference type="GO" id="GO:0055088">
    <property type="term" value="P:lipid homeostasis"/>
    <property type="evidence" value="ECO:0007669"/>
    <property type="project" value="TreeGrafter"/>
</dbReference>
<evidence type="ECO:0000259" key="5">
    <source>
        <dbReference type="Pfam" id="PF14749"/>
    </source>
</evidence>
<evidence type="ECO:0000256" key="4">
    <source>
        <dbReference type="ARBA" id="ARBA00022827"/>
    </source>
</evidence>
<dbReference type="Gene3D" id="2.40.110.10">
    <property type="entry name" value="Butyryl-CoA Dehydrogenase, subunit A, domain 2"/>
    <property type="match status" value="1"/>
</dbReference>
<proteinExistence type="predicted"/>
<accession>A0A183GSN5</accession>
<evidence type="ECO:0000256" key="1">
    <source>
        <dbReference type="ARBA" id="ARBA00001974"/>
    </source>
</evidence>
<dbReference type="WBParaSite" id="HPBE_0002570501-mRNA-1">
    <property type="protein sequence ID" value="HPBE_0002570501-mRNA-1"/>
    <property type="gene ID" value="HPBE_0002570501"/>
</dbReference>
<dbReference type="InterPro" id="IPR046373">
    <property type="entry name" value="Acyl-CoA_Oxase/DH_mid-dom_sf"/>
</dbReference>
<dbReference type="FunFam" id="1.10.540.10:FF:000006">
    <property type="entry name" value="Acyl-coenzyme A oxidase"/>
    <property type="match status" value="1"/>
</dbReference>
<dbReference type="GO" id="GO:0071949">
    <property type="term" value="F:FAD binding"/>
    <property type="evidence" value="ECO:0007669"/>
    <property type="project" value="InterPro"/>
</dbReference>
<keyword evidence="7" id="KW-1185">Reference proteome</keyword>
<dbReference type="Pfam" id="PF14749">
    <property type="entry name" value="Acyl-CoA_ox_N"/>
    <property type="match status" value="1"/>
</dbReference>
<dbReference type="InterPro" id="IPR009100">
    <property type="entry name" value="AcylCoA_DH/oxidase_NM_dom_sf"/>
</dbReference>
<sequence length="198" mass="22705">MPLNKLLRAGDHEDLAEERQKATFDTDEMAAIIWESKEILHRRREITKKVEQHTELHDPYSQSFMSRGEAMENAARKVTKMVSELDELEVNPMDANDMYHLVNEVIGISGHPLALHGIMFVPTLQAQCSDEQMHWLERAVSREIIGTYAQTELGHDIAFVKTMHDAGTNLKKLETTATYDAKTQEFVLHSPTRTSMKW</sequence>
<dbReference type="Gene3D" id="1.10.540.10">
    <property type="entry name" value="Acyl-CoA dehydrogenase/oxidase, N-terminal domain"/>
    <property type="match status" value="1"/>
</dbReference>
<dbReference type="AlphaFoldDB" id="A0A183GSN5"/>
<protein>
    <submittedName>
        <fullName evidence="8">Acyl-CoA_ox_N domain-containing protein</fullName>
    </submittedName>
</protein>
<dbReference type="OrthoDB" id="5861388at2759"/>
<reference evidence="8" key="2">
    <citation type="submission" date="2019-09" db="UniProtKB">
        <authorList>
            <consortium name="WormBaseParasite"/>
        </authorList>
    </citation>
    <scope>IDENTIFICATION</scope>
</reference>
<reference evidence="6 7" key="1">
    <citation type="submission" date="2018-11" db="EMBL/GenBank/DDBJ databases">
        <authorList>
            <consortium name="Pathogen Informatics"/>
        </authorList>
    </citation>
    <scope>NUCLEOTIDE SEQUENCE [LARGE SCALE GENOMIC DNA]</scope>
</reference>
<dbReference type="PANTHER" id="PTHR10909:SF250">
    <property type="entry name" value="PEROXISOMAL ACYL-COENZYME A OXIDASE 1"/>
    <property type="match status" value="1"/>
</dbReference>
<dbReference type="GO" id="GO:1904070">
    <property type="term" value="P:ascaroside biosynthetic process"/>
    <property type="evidence" value="ECO:0007669"/>
    <property type="project" value="TreeGrafter"/>
</dbReference>
<comment type="pathway">
    <text evidence="2">Lipid metabolism; peroxisomal fatty acid beta-oxidation.</text>
</comment>
<dbReference type="InterPro" id="IPR012258">
    <property type="entry name" value="Acyl-CoA_oxidase"/>
</dbReference>
<dbReference type="GO" id="GO:0033540">
    <property type="term" value="P:fatty acid beta-oxidation using acyl-CoA oxidase"/>
    <property type="evidence" value="ECO:0007669"/>
    <property type="project" value="TreeGrafter"/>
</dbReference>
<dbReference type="GO" id="GO:0005777">
    <property type="term" value="C:peroxisome"/>
    <property type="evidence" value="ECO:0007669"/>
    <property type="project" value="InterPro"/>
</dbReference>